<dbReference type="Proteomes" id="UP000494170">
    <property type="component" value="Unassembled WGS sequence"/>
</dbReference>
<dbReference type="GO" id="GO:0003677">
    <property type="term" value="F:DNA binding"/>
    <property type="evidence" value="ECO:0007669"/>
    <property type="project" value="InterPro"/>
</dbReference>
<accession>A0A6P2GTQ1</accession>
<name>A0A6P2GTQ1_BURL3</name>
<protein>
    <submittedName>
        <fullName evidence="2">Antirepressor protein Cro</fullName>
    </submittedName>
</protein>
<dbReference type="InterPro" id="IPR010982">
    <property type="entry name" value="Lambda_DNA-bd_dom_sf"/>
</dbReference>
<dbReference type="SMART" id="SM00530">
    <property type="entry name" value="HTH_XRE"/>
    <property type="match status" value="1"/>
</dbReference>
<feature type="domain" description="HTH cro/C1-type" evidence="1">
    <location>
        <begin position="17"/>
        <end position="71"/>
    </location>
</feature>
<dbReference type="SUPFAM" id="SSF47413">
    <property type="entry name" value="lambda repressor-like DNA-binding domains"/>
    <property type="match status" value="1"/>
</dbReference>
<organism evidence="2 3">
    <name type="scientific">Burkholderia lata (strain ATCC 17760 / DSM 23089 / LMG 22485 / NCIMB 9086 / R18194 / 383)</name>
    <dbReference type="NCBI Taxonomy" id="482957"/>
    <lineage>
        <taxon>Bacteria</taxon>
        <taxon>Pseudomonadati</taxon>
        <taxon>Pseudomonadota</taxon>
        <taxon>Betaproteobacteria</taxon>
        <taxon>Burkholderiales</taxon>
        <taxon>Burkholderiaceae</taxon>
        <taxon>Burkholderia</taxon>
        <taxon>Burkholderia cepacia complex</taxon>
    </lineage>
</organism>
<dbReference type="Gene3D" id="1.10.260.40">
    <property type="entry name" value="lambda repressor-like DNA-binding domains"/>
    <property type="match status" value="1"/>
</dbReference>
<dbReference type="Pfam" id="PF15943">
    <property type="entry name" value="YdaS_toxin"/>
    <property type="match status" value="1"/>
</dbReference>
<dbReference type="InterPro" id="IPR001387">
    <property type="entry name" value="Cro/C1-type_HTH"/>
</dbReference>
<dbReference type="RefSeq" id="WP_254601385.1">
    <property type="nucleotide sequence ID" value="NZ_CABVPY010000001.1"/>
</dbReference>
<dbReference type="EMBL" id="CABVPY010000001">
    <property type="protein sequence ID" value="VWB07905.1"/>
    <property type="molecule type" value="Genomic_DNA"/>
</dbReference>
<evidence type="ECO:0000313" key="3">
    <source>
        <dbReference type="Proteomes" id="UP000494170"/>
    </source>
</evidence>
<dbReference type="CDD" id="cd00093">
    <property type="entry name" value="HTH_XRE"/>
    <property type="match status" value="1"/>
</dbReference>
<reference evidence="2 3" key="1">
    <citation type="submission" date="2019-09" db="EMBL/GenBank/DDBJ databases">
        <authorList>
            <person name="Depoorter E."/>
        </authorList>
    </citation>
    <scope>NUCLEOTIDE SEQUENCE [LARGE SCALE GENOMIC DNA]</scope>
    <source>
        <strain evidence="2">LMG 6863</strain>
    </source>
</reference>
<evidence type="ECO:0000313" key="2">
    <source>
        <dbReference type="EMBL" id="VWB07905.1"/>
    </source>
</evidence>
<dbReference type="InterPro" id="IPR031856">
    <property type="entry name" value="YdaS_toxin-like"/>
</dbReference>
<dbReference type="AlphaFoldDB" id="A0A6P2GTQ1"/>
<proteinExistence type="predicted"/>
<evidence type="ECO:0000259" key="1">
    <source>
        <dbReference type="PROSITE" id="PS50943"/>
    </source>
</evidence>
<gene>
    <name evidence="2" type="ORF">BLA6863_00191</name>
</gene>
<sequence length="97" mass="10893">MALAFFLERCYIFPMNLASYLTEQKLTQAAFAELLGVSQGLIYQWLTGRRPVAADKCVVIERATNGAVTRRDLRSDWSAIWPELIEAGGQDKEARAI</sequence>
<dbReference type="PROSITE" id="PS50943">
    <property type="entry name" value="HTH_CROC1"/>
    <property type="match status" value="1"/>
</dbReference>